<sequence>MRMELYGVLTEAAGTTRLELPAPTEGTVAAALDAAADACPELASHLPQVAVAMGDTLVPQDTPVNEDSTLILLPPVSGG</sequence>
<dbReference type="InterPro" id="IPR003749">
    <property type="entry name" value="ThiS/MoaD-like"/>
</dbReference>
<accession>A1WW87</accession>
<dbReference type="eggNOG" id="COG1977">
    <property type="taxonomic scope" value="Bacteria"/>
</dbReference>
<dbReference type="EMBL" id="CP000544">
    <property type="protein sequence ID" value="ABM61949.1"/>
    <property type="molecule type" value="Genomic_DNA"/>
</dbReference>
<dbReference type="Pfam" id="PF02597">
    <property type="entry name" value="ThiS"/>
    <property type="match status" value="1"/>
</dbReference>
<dbReference type="KEGG" id="hha:Hhal_1174"/>
<dbReference type="STRING" id="349124.Hhal_1174"/>
<evidence type="ECO:0000313" key="2">
    <source>
        <dbReference type="Proteomes" id="UP000000647"/>
    </source>
</evidence>
<dbReference type="RefSeq" id="WP_011813972.1">
    <property type="nucleotide sequence ID" value="NC_008789.1"/>
</dbReference>
<proteinExistence type="predicted"/>
<keyword evidence="2" id="KW-1185">Reference proteome</keyword>
<evidence type="ECO:0000313" key="1">
    <source>
        <dbReference type="EMBL" id="ABM61949.1"/>
    </source>
</evidence>
<gene>
    <name evidence="1" type="ordered locus">Hhal_1174</name>
</gene>
<reference evidence="2" key="1">
    <citation type="submission" date="2006-12" db="EMBL/GenBank/DDBJ databases">
        <title>Complete sequence of Halorhodospira halophila SL1.</title>
        <authorList>
            <consortium name="US DOE Joint Genome Institute"/>
            <person name="Copeland A."/>
            <person name="Lucas S."/>
            <person name="Lapidus A."/>
            <person name="Barry K."/>
            <person name="Detter J.C."/>
            <person name="Glavina del Rio T."/>
            <person name="Hammon N."/>
            <person name="Israni S."/>
            <person name="Dalin E."/>
            <person name="Tice H."/>
            <person name="Pitluck S."/>
            <person name="Saunders E."/>
            <person name="Brettin T."/>
            <person name="Bruce D."/>
            <person name="Han C."/>
            <person name="Tapia R."/>
            <person name="Schmutz J."/>
            <person name="Larimer F."/>
            <person name="Land M."/>
            <person name="Hauser L."/>
            <person name="Kyrpides N."/>
            <person name="Mikhailova N."/>
            <person name="Hoff W."/>
            <person name="Richardson P."/>
        </authorList>
    </citation>
    <scope>NUCLEOTIDE SEQUENCE [LARGE SCALE GENOMIC DNA]</scope>
    <source>
        <strain evidence="2">DSM 244 / SL1</strain>
    </source>
</reference>
<dbReference type="Gene3D" id="3.10.20.30">
    <property type="match status" value="1"/>
</dbReference>
<dbReference type="InterPro" id="IPR012675">
    <property type="entry name" value="Beta-grasp_dom_sf"/>
</dbReference>
<protein>
    <submittedName>
        <fullName evidence="1">ThiamineS protein</fullName>
    </submittedName>
</protein>
<dbReference type="HOGENOM" id="CLU_114601_4_3_6"/>
<organism evidence="1 2">
    <name type="scientific">Halorhodospira halophila (strain DSM 244 / SL1)</name>
    <name type="common">Ectothiorhodospira halophila (strain DSM 244 / SL1)</name>
    <dbReference type="NCBI Taxonomy" id="349124"/>
    <lineage>
        <taxon>Bacteria</taxon>
        <taxon>Pseudomonadati</taxon>
        <taxon>Pseudomonadota</taxon>
        <taxon>Gammaproteobacteria</taxon>
        <taxon>Chromatiales</taxon>
        <taxon>Ectothiorhodospiraceae</taxon>
        <taxon>Halorhodospira</taxon>
    </lineage>
</organism>
<dbReference type="OrthoDB" id="5797005at2"/>
<dbReference type="InterPro" id="IPR016155">
    <property type="entry name" value="Mopterin_synth/thiamin_S_b"/>
</dbReference>
<dbReference type="SUPFAM" id="SSF54285">
    <property type="entry name" value="MoaD/ThiS"/>
    <property type="match status" value="1"/>
</dbReference>
<dbReference type="Proteomes" id="UP000000647">
    <property type="component" value="Chromosome"/>
</dbReference>
<name>A1WW87_HALHL</name>
<dbReference type="AlphaFoldDB" id="A1WW87"/>
<reference evidence="1 2" key="2">
    <citation type="journal article" date="2013" name="Stand. Genomic Sci.">
        <title>Complete genome sequence of Halorhodospira halophila SL1.</title>
        <authorList>
            <person name="Challacombe J.F."/>
            <person name="Majid S."/>
            <person name="Deole R."/>
            <person name="Brettin T.S."/>
            <person name="Bruce D."/>
            <person name="Delano S.F."/>
            <person name="Detter J.C."/>
            <person name="Gleasner C.D."/>
            <person name="Han C.S."/>
            <person name="Misra M."/>
            <person name="Reitenga K.G."/>
            <person name="Mikhailova N."/>
            <person name="Woyke T."/>
            <person name="Pitluck S."/>
            <person name="Nolan M."/>
            <person name="Land M.L."/>
            <person name="Saunders E."/>
            <person name="Tapia R."/>
            <person name="Lapidus A."/>
            <person name="Ivanova N."/>
            <person name="Hoff W.D."/>
        </authorList>
    </citation>
    <scope>NUCLEOTIDE SEQUENCE [LARGE SCALE GENOMIC DNA]</scope>
    <source>
        <strain evidence="2">DSM 244 / SL1</strain>
    </source>
</reference>